<reference evidence="1 2" key="1">
    <citation type="journal article" date="2021" name="Hortic Res">
        <title>High-quality reference genome and annotation aids understanding of berry development for evergreen blueberry (Vaccinium darrowii).</title>
        <authorList>
            <person name="Yu J."/>
            <person name="Hulse-Kemp A.M."/>
            <person name="Babiker E."/>
            <person name="Staton M."/>
        </authorList>
    </citation>
    <scope>NUCLEOTIDE SEQUENCE [LARGE SCALE GENOMIC DNA]</scope>
    <source>
        <strain evidence="2">cv. NJ 8807/NJ 8810</strain>
        <tissue evidence="1">Young leaf</tissue>
    </source>
</reference>
<proteinExistence type="predicted"/>
<gene>
    <name evidence="1" type="ORF">Vadar_028402</name>
</gene>
<protein>
    <submittedName>
        <fullName evidence="1">Uncharacterized protein</fullName>
    </submittedName>
</protein>
<sequence length="204" mass="22873">METTYPLREKLAQILQRQPPPRPQPPTPTLPNSLIKPQNQLPNLVPPIEQPLPLPNDLLLEPPELLPPIEQPLGPLPLPNVQQQEQQQQHYNFDFPEQVIAFCLSGAMGIATQNHTVNPRIFHLLCLMVVFAFVSIFVAKSIAPKHPNAAHKLEYVGVFFGVTAFFLAVTVSFPLYLVIISWIIYAISLIVVLICNCPQPLFPL</sequence>
<dbReference type="Proteomes" id="UP000828048">
    <property type="component" value="Chromosome 3"/>
</dbReference>
<evidence type="ECO:0000313" key="2">
    <source>
        <dbReference type="Proteomes" id="UP000828048"/>
    </source>
</evidence>
<accession>A0ACB7YZK5</accession>
<name>A0ACB7YZK5_9ERIC</name>
<comment type="caution">
    <text evidence="1">The sequence shown here is derived from an EMBL/GenBank/DDBJ whole genome shotgun (WGS) entry which is preliminary data.</text>
</comment>
<organism evidence="1 2">
    <name type="scientific">Vaccinium darrowii</name>
    <dbReference type="NCBI Taxonomy" id="229202"/>
    <lineage>
        <taxon>Eukaryota</taxon>
        <taxon>Viridiplantae</taxon>
        <taxon>Streptophyta</taxon>
        <taxon>Embryophyta</taxon>
        <taxon>Tracheophyta</taxon>
        <taxon>Spermatophyta</taxon>
        <taxon>Magnoliopsida</taxon>
        <taxon>eudicotyledons</taxon>
        <taxon>Gunneridae</taxon>
        <taxon>Pentapetalae</taxon>
        <taxon>asterids</taxon>
        <taxon>Ericales</taxon>
        <taxon>Ericaceae</taxon>
        <taxon>Vaccinioideae</taxon>
        <taxon>Vaccinieae</taxon>
        <taxon>Vaccinium</taxon>
    </lineage>
</organism>
<keyword evidence="2" id="KW-1185">Reference proteome</keyword>
<evidence type="ECO:0000313" key="1">
    <source>
        <dbReference type="EMBL" id="KAH7858821.1"/>
    </source>
</evidence>
<dbReference type="EMBL" id="CM037153">
    <property type="protein sequence ID" value="KAH7858821.1"/>
    <property type="molecule type" value="Genomic_DNA"/>
</dbReference>